<gene>
    <name evidence="2" type="ORF">H9729_00205</name>
</gene>
<comment type="caution">
    <text evidence="2">The sequence shown here is derived from an EMBL/GenBank/DDBJ whole genome shotgun (WGS) entry which is preliminary data.</text>
</comment>
<feature type="signal peptide" evidence="1">
    <location>
        <begin position="1"/>
        <end position="19"/>
    </location>
</feature>
<dbReference type="InterPro" id="IPR032675">
    <property type="entry name" value="LRR_dom_sf"/>
</dbReference>
<evidence type="ECO:0000256" key="1">
    <source>
        <dbReference type="SAM" id="SignalP"/>
    </source>
</evidence>
<dbReference type="PANTHER" id="PTHR45661">
    <property type="entry name" value="SURFACE ANTIGEN"/>
    <property type="match status" value="1"/>
</dbReference>
<organism evidence="2 3">
    <name type="scientific">Candidatus Borkfalkia excrementigallinarum</name>
    <dbReference type="NCBI Taxonomy" id="2838506"/>
    <lineage>
        <taxon>Bacteria</taxon>
        <taxon>Bacillati</taxon>
        <taxon>Bacillota</taxon>
        <taxon>Clostridia</taxon>
        <taxon>Christensenellales</taxon>
        <taxon>Christensenellaceae</taxon>
        <taxon>Candidatus Borkfalkia</taxon>
    </lineage>
</organism>
<reference evidence="2" key="1">
    <citation type="journal article" date="2021" name="PeerJ">
        <title>Extensive microbial diversity within the chicken gut microbiome revealed by metagenomics and culture.</title>
        <authorList>
            <person name="Gilroy R."/>
            <person name="Ravi A."/>
            <person name="Getino M."/>
            <person name="Pursley I."/>
            <person name="Horton D.L."/>
            <person name="Alikhan N.F."/>
            <person name="Baker D."/>
            <person name="Gharbi K."/>
            <person name="Hall N."/>
            <person name="Watson M."/>
            <person name="Adriaenssens E.M."/>
            <person name="Foster-Nyarko E."/>
            <person name="Jarju S."/>
            <person name="Secka A."/>
            <person name="Antonio M."/>
            <person name="Oren A."/>
            <person name="Chaudhuri R.R."/>
            <person name="La Ragione R."/>
            <person name="Hildebrand F."/>
            <person name="Pallen M.J."/>
        </authorList>
    </citation>
    <scope>NUCLEOTIDE SEQUENCE</scope>
    <source>
        <strain evidence="2">1345</strain>
    </source>
</reference>
<dbReference type="Pfam" id="PF13306">
    <property type="entry name" value="LRR_5"/>
    <property type="match status" value="2"/>
</dbReference>
<protein>
    <submittedName>
        <fullName evidence="2">Leucine-rich repeat domain-containing protein</fullName>
    </submittedName>
</protein>
<sequence length="866" mass="92887">MKKTFAVLLSLVMCLGLFAGCGGGGDGGSHTHTYATTWSSDETNHWHAATCEHTDEMSDLAAHTFGDWTVVTEQTCVQDGVQERACTVCGYTEEQTLPATGVHDYEVAVHIDGDCVTEERTSYKCKNCSDTYEEVGNVDPSVHHSTAFACGSHCASCAQDTAESDHAAAACGLSGHYICDGQDHIQCTIPVDENMIFEETADGTGMILTGFEAAGTETEILVPAYVDGKPVVEIADVFDGTLADIGAWMKTVTYVYIPDTVKTIGMYFVYQMDALEEIRLPKSVTSWAQHTFFDNPSLTELNIPRGVTTLSGNVGFSDPSSAEAAIETISVPSSFTDLDCLRLFFAAKADIAVNYEGTEEEWTALVDTVSDADLKAILTADTFEVTCEYDYAAQYTEESNALQLRISDFTFDFVDGGVAITGYVGDAVETLAIPATIGGIPVVALAQDALEVLVDGDGTVTANANLAFVKTFDFSAATNLTTIGNYNFYNLDALETVVLPDSVTYIGSQCFYDCPNLTAVTLPEGATMDMSNAPFAYCGNLTSVTLPATLEGTSNAGAFAVEGESARELSVSFPGSYTVFYLHTKDAAANLADAEIEYFGGAETVRDNGAEYLLCEDAEGNDYYTLVGFYDTVNSPEDGVTPVEAYTIPKTYNDIPIKAIGEAVLNSNAYANEDVANWLKTSLTAILLDGGTTETNIESIGNYNYVGLTAATQINQPDSIINETLVGCYVDLNASLYIRVPRGVKVLEDCFQWSGAYFGGAGGRWLVLPSSLEMFTGECWTGAYSAFGFVMDVSYDSANATLSTLLDNSPCTTAAWEGAIVPFFKTFNAAWLVHGAGGFFPSDPINNPTNLDTPMFSYDLFINLNY</sequence>
<dbReference type="EMBL" id="DXCQ01000002">
    <property type="protein sequence ID" value="HIY96091.1"/>
    <property type="molecule type" value="Genomic_DNA"/>
</dbReference>
<feature type="chain" id="PRO_5039103233" evidence="1">
    <location>
        <begin position="20"/>
        <end position="866"/>
    </location>
</feature>
<dbReference type="InterPro" id="IPR026906">
    <property type="entry name" value="LRR_5"/>
</dbReference>
<dbReference type="PROSITE" id="PS51257">
    <property type="entry name" value="PROKAR_LIPOPROTEIN"/>
    <property type="match status" value="1"/>
</dbReference>
<dbReference type="PANTHER" id="PTHR45661:SF3">
    <property type="entry name" value="IG-LIKE DOMAIN-CONTAINING PROTEIN"/>
    <property type="match status" value="1"/>
</dbReference>
<reference evidence="2" key="2">
    <citation type="submission" date="2021-04" db="EMBL/GenBank/DDBJ databases">
        <authorList>
            <person name="Gilroy R."/>
        </authorList>
    </citation>
    <scope>NUCLEOTIDE SEQUENCE</scope>
    <source>
        <strain evidence="2">1345</strain>
    </source>
</reference>
<proteinExistence type="predicted"/>
<dbReference type="SUPFAM" id="SSF52058">
    <property type="entry name" value="L domain-like"/>
    <property type="match status" value="1"/>
</dbReference>
<dbReference type="Gene3D" id="3.80.10.10">
    <property type="entry name" value="Ribonuclease Inhibitor"/>
    <property type="match status" value="2"/>
</dbReference>
<dbReference type="AlphaFoldDB" id="A0A9D2CRZ5"/>
<dbReference type="Proteomes" id="UP000886750">
    <property type="component" value="Unassembled WGS sequence"/>
</dbReference>
<keyword evidence="1" id="KW-0732">Signal</keyword>
<accession>A0A9D2CRZ5</accession>
<dbReference type="InterPro" id="IPR053139">
    <property type="entry name" value="Surface_bspA-like"/>
</dbReference>
<evidence type="ECO:0000313" key="3">
    <source>
        <dbReference type="Proteomes" id="UP000886750"/>
    </source>
</evidence>
<name>A0A9D2CRZ5_9FIRM</name>
<evidence type="ECO:0000313" key="2">
    <source>
        <dbReference type="EMBL" id="HIY96091.1"/>
    </source>
</evidence>